<dbReference type="GeneID" id="10228622"/>
<gene>
    <name evidence="1" type="primary">ORF142</name>
</gene>
<sequence>MLYDVYRVDRHPHDIDDVVETCIGVDLSDMEVKDLIATQNGYLEIFGVDSEGLVYDKVGE</sequence>
<evidence type="ECO:0000313" key="2">
    <source>
        <dbReference type="Proteomes" id="UP000007502"/>
    </source>
</evidence>
<dbReference type="Proteomes" id="UP000007502">
    <property type="component" value="Segment"/>
</dbReference>
<proteinExistence type="predicted"/>
<reference evidence="1 2" key="1">
    <citation type="journal article" date="2011" name="MBio">
        <title>Evidence of a dominant lineage of Vibrio cholerae-specific lytic bacteriophages shed by cholera patients over a 10-year period in Dhaka, Bangladesh.</title>
        <authorList>
            <person name="Seed K.D."/>
            <person name="Bodi K.L."/>
            <person name="Kropinski A.M."/>
            <person name="Ackermann H.W."/>
            <person name="Calderwood S.B."/>
            <person name="Qadri F."/>
            <person name="Camilli A."/>
        </authorList>
    </citation>
    <scope>NUCLEOTIDE SEQUENCE [LARGE SCALE GENOMIC DNA]</scope>
</reference>
<dbReference type="EMBL" id="HQ641347">
    <property type="protein sequence ID" value="ADX87959.1"/>
    <property type="molecule type" value="Genomic_DNA"/>
</dbReference>
<evidence type="ECO:0000313" key="1">
    <source>
        <dbReference type="EMBL" id="ADX87959.1"/>
    </source>
</evidence>
<dbReference type="KEGG" id="vg:10228622"/>
<organism evidence="1 2">
    <name type="scientific">Vibrio phage ICP1</name>
    <dbReference type="NCBI Taxonomy" id="979525"/>
    <lineage>
        <taxon>Viruses</taxon>
        <taxon>Duplodnaviria</taxon>
        <taxon>Heunggongvirae</taxon>
        <taxon>Uroviricota</taxon>
        <taxon>Caudoviricetes</taxon>
        <taxon>Mohonavirus</taxon>
        <taxon>Mohonavirus ICP1</taxon>
    </lineage>
</organism>
<accession>F1D1G5</accession>
<protein>
    <submittedName>
        <fullName evidence="1">Uncharacterized protein ORF142</fullName>
    </submittedName>
</protein>
<keyword evidence="2" id="KW-1185">Reference proteome</keyword>
<name>F1D1G5_9CAUD</name>
<dbReference type="RefSeq" id="YP_004251084.1">
    <property type="nucleotide sequence ID" value="NC_015157.1"/>
</dbReference>